<protein>
    <submittedName>
        <fullName evidence="4">Monovalent cation/H(+) antiporter subunit G</fullName>
    </submittedName>
</protein>
<keyword evidence="3" id="KW-0812">Transmembrane</keyword>
<dbReference type="AlphaFoldDB" id="A0A9X2KHD4"/>
<comment type="similarity">
    <text evidence="1">Belongs to the CPA3 antiporters (TC 2.A.63) subunit G family.</text>
</comment>
<evidence type="ECO:0000313" key="4">
    <source>
        <dbReference type="EMBL" id="MCP3425722.1"/>
    </source>
</evidence>
<accession>A0A9X2KHD4</accession>
<organism evidence="4 5">
    <name type="scientific">Rothia santali</name>
    <dbReference type="NCBI Taxonomy" id="2949643"/>
    <lineage>
        <taxon>Bacteria</taxon>
        <taxon>Bacillati</taxon>
        <taxon>Actinomycetota</taxon>
        <taxon>Actinomycetes</taxon>
        <taxon>Micrococcales</taxon>
        <taxon>Micrococcaceae</taxon>
        <taxon>Rothia</taxon>
    </lineage>
</organism>
<evidence type="ECO:0000256" key="3">
    <source>
        <dbReference type="SAM" id="Phobius"/>
    </source>
</evidence>
<reference evidence="4" key="1">
    <citation type="submission" date="2022-06" db="EMBL/GenBank/DDBJ databases">
        <title>Rothia sp. isolated from sandalwood seedling.</title>
        <authorList>
            <person name="Tuikhar N."/>
            <person name="Kirdat K."/>
            <person name="Thorat V."/>
            <person name="Swetha P."/>
            <person name="Padma S."/>
            <person name="Sundararaj R."/>
            <person name="Yadav A."/>
        </authorList>
    </citation>
    <scope>NUCLEOTIDE SEQUENCE</scope>
    <source>
        <strain evidence="4">AR01</strain>
    </source>
</reference>
<dbReference type="Proteomes" id="UP001139502">
    <property type="component" value="Unassembled WGS sequence"/>
</dbReference>
<comment type="caution">
    <text evidence="4">The sequence shown here is derived from an EMBL/GenBank/DDBJ whole genome shotgun (WGS) entry which is preliminary data.</text>
</comment>
<keyword evidence="3" id="KW-0472">Membrane</keyword>
<dbReference type="PANTHER" id="PTHR34703:SF1">
    <property type="entry name" value="ANTIPORTER SUBUNIT MNHG2-RELATED"/>
    <property type="match status" value="1"/>
</dbReference>
<evidence type="ECO:0000256" key="2">
    <source>
        <dbReference type="SAM" id="MobiDB-lite"/>
    </source>
</evidence>
<dbReference type="GO" id="GO:0015385">
    <property type="term" value="F:sodium:proton antiporter activity"/>
    <property type="evidence" value="ECO:0007669"/>
    <property type="project" value="TreeGrafter"/>
</dbReference>
<dbReference type="Pfam" id="PF03334">
    <property type="entry name" value="PhaG_MnhG_YufB"/>
    <property type="match status" value="1"/>
</dbReference>
<keyword evidence="5" id="KW-1185">Reference proteome</keyword>
<gene>
    <name evidence="4" type="ORF">NBM05_06765</name>
</gene>
<evidence type="ECO:0000256" key="1">
    <source>
        <dbReference type="ARBA" id="ARBA00008404"/>
    </source>
</evidence>
<proteinExistence type="inferred from homology"/>
<evidence type="ECO:0000313" key="5">
    <source>
        <dbReference type="Proteomes" id="UP001139502"/>
    </source>
</evidence>
<dbReference type="EMBL" id="JANAFB010000012">
    <property type="protein sequence ID" value="MCP3425722.1"/>
    <property type="molecule type" value="Genomic_DNA"/>
</dbReference>
<dbReference type="RefSeq" id="WP_254166060.1">
    <property type="nucleotide sequence ID" value="NZ_JANAFB010000012.1"/>
</dbReference>
<dbReference type="PANTHER" id="PTHR34703">
    <property type="entry name" value="ANTIPORTER SUBUNIT MNHG2-RELATED"/>
    <property type="match status" value="1"/>
</dbReference>
<sequence length="143" mass="13698">MTVLLDVVGAALVVAGALFFTAGTIGLLRFPDVRTQLHALTKADTLGLGLVLGGAALIAGSWATAGILLLVWLLALGAASASAHLLARREADAAASGAPGVAMPQPAASGVATSDPAGPDASVPDAPASGAAASHTSVPEGGD</sequence>
<keyword evidence="3" id="KW-1133">Transmembrane helix</keyword>
<feature type="region of interest" description="Disordered" evidence="2">
    <location>
        <begin position="97"/>
        <end position="143"/>
    </location>
</feature>
<name>A0A9X2KHD4_9MICC</name>
<feature type="transmembrane region" description="Helical" evidence="3">
    <location>
        <begin position="7"/>
        <end position="30"/>
    </location>
</feature>
<dbReference type="InterPro" id="IPR005133">
    <property type="entry name" value="PhaG_MnhG_YufB"/>
</dbReference>
<feature type="transmembrane region" description="Helical" evidence="3">
    <location>
        <begin position="50"/>
        <end position="79"/>
    </location>
</feature>